<dbReference type="OrthoDB" id="10519419at2759"/>
<name>A0A0V0RCX7_9BILA</name>
<organism evidence="2 3">
    <name type="scientific">Trichinella nelsoni</name>
    <dbReference type="NCBI Taxonomy" id="6336"/>
    <lineage>
        <taxon>Eukaryota</taxon>
        <taxon>Metazoa</taxon>
        <taxon>Ecdysozoa</taxon>
        <taxon>Nematoda</taxon>
        <taxon>Enoplea</taxon>
        <taxon>Dorylaimia</taxon>
        <taxon>Trichinellida</taxon>
        <taxon>Trichinellidae</taxon>
        <taxon>Trichinella</taxon>
    </lineage>
</organism>
<keyword evidence="3" id="KW-1185">Reference proteome</keyword>
<evidence type="ECO:0000256" key="1">
    <source>
        <dbReference type="SAM" id="MobiDB-lite"/>
    </source>
</evidence>
<reference evidence="2 3" key="1">
    <citation type="submission" date="2015-01" db="EMBL/GenBank/DDBJ databases">
        <title>Evolution of Trichinella species and genotypes.</title>
        <authorList>
            <person name="Korhonen P.K."/>
            <person name="Edoardo P."/>
            <person name="Giuseppe L.R."/>
            <person name="Gasser R.B."/>
        </authorList>
    </citation>
    <scope>NUCLEOTIDE SEQUENCE [LARGE SCALE GENOMIC DNA]</scope>
    <source>
        <strain evidence="2">ISS37</strain>
    </source>
</reference>
<proteinExistence type="predicted"/>
<evidence type="ECO:0000313" key="3">
    <source>
        <dbReference type="Proteomes" id="UP000054630"/>
    </source>
</evidence>
<feature type="region of interest" description="Disordered" evidence="1">
    <location>
        <begin position="77"/>
        <end position="103"/>
    </location>
</feature>
<sequence>MSAHLLPSAQPMKISSTMKSVVVSVKYSCSPAVYHEGVFRMPIFVKNSGMKIPAAPNIAHRQCTSSACVFHFRLSGSDERPRGSKPKSPGRLPSSHGGGVLPGNHKGLSGSAAAAHTLKDVDDDPLGAATFLTLNFLPPKNEAFVAAKADPAFCELGEDTAAMAEEAQAEAIFDYEDVTNSSFFSFFDLFVL</sequence>
<dbReference type="AlphaFoldDB" id="A0A0V0RCX7"/>
<accession>A0A0V0RCX7</accession>
<protein>
    <submittedName>
        <fullName evidence="2">Uncharacterized protein</fullName>
    </submittedName>
</protein>
<dbReference type="Proteomes" id="UP000054630">
    <property type="component" value="Unassembled WGS sequence"/>
</dbReference>
<gene>
    <name evidence="2" type="ORF">T07_6831</name>
</gene>
<dbReference type="EMBL" id="JYDL01000473">
    <property type="protein sequence ID" value="KRX12358.1"/>
    <property type="molecule type" value="Genomic_DNA"/>
</dbReference>
<evidence type="ECO:0000313" key="2">
    <source>
        <dbReference type="EMBL" id="KRX12358.1"/>
    </source>
</evidence>
<comment type="caution">
    <text evidence="2">The sequence shown here is derived from an EMBL/GenBank/DDBJ whole genome shotgun (WGS) entry which is preliminary data.</text>
</comment>